<reference evidence="2 3" key="1">
    <citation type="submission" date="2018-03" db="EMBL/GenBank/DDBJ databases">
        <title>Genomic Encyclopedia of Type Strains, Phase III (KMG-III): the genomes of soil and plant-associated and newly described type strains.</title>
        <authorList>
            <person name="Whitman W."/>
        </authorList>
    </citation>
    <scope>NUCLEOTIDE SEQUENCE [LARGE SCALE GENOMIC DNA]</scope>
    <source>
        <strain evidence="2 3">CGMCC 4.7104</strain>
    </source>
</reference>
<accession>A0A2T0M5P7</accession>
<keyword evidence="3" id="KW-1185">Reference proteome</keyword>
<sequence length="943" mass="98518">MGIEHDWTLLPAVVVRSAGFPWELVLSLAHPRAAGAAAAVVRLERRALGLLAGAPGARTGGHRERDGRLPGGLRGRLRTLRPLPAGTPGPDGWVAAWNEVTGLLEEARLTLAGLASSDAALARTAVAGLMGDERFLDALVCDEPALYRDLRRGAKGGRTRRQLAARLQRLAASCETTGCYGPIGYGTVEPGAAGGYTWKGHRELTRRVAYPAARVTEALQQRLLADPGLVAGLVPRRTTWTGEAHDGAAFAAHCDGRRTLAEIAEETGTGMERASAALAVAVRRGLLTHDLCPPATVCDPLSWLRDRLAAKGLRPGRLSAVKGFRRALASGADVCECGLTADPSPDGRATTRPWGAPASGGRGATGGRRPVGGDAGCSADGPVSGVRGAAGSAGGRGADAAGAVDSVDGAGADAGGEGAGARGVRGRGFVVPADVPVQRERVLIGGRPGGEPPPARRVEEISELLGQYPAASPDVKLAVQRRIETLTGAGRRDERPVVHEAAAGTLRVTAGGGLAADLRGRVPRVLDLLAEEAELTRTRTNRLVAGRLGAGTFELAEALRATGDLRIDHSDRLSRRIAALVRDEPAGVRSLDLAGLLDEPVPPAVPVLCSADVMVAAASLEAYEEGVTPLILDRLHDSVLLTPWAAQFHEDGAACLAGRDAEIRRALSGCTVLNVISHRSGGAPPTELPGPVLELGGATADPGRRRIGLDELYVHSDGRRAILYAKGTKEPLLLHNGEHDTALHTALALPRIRLPRLGDLPRVPRLTWDNVVISRRRWQVGRASFEALGLADDDRGLLVAAARLRQVHDLPAAFYARSGRDREPFYVDTRSPALLEGLARLASATDRVTMTEVLPGPDECWLRDGDQRFAAELRCVYLRPAGDASNGHAGHARSTAFTGSPADTSTGSPAGVPADPPNGRASQAAGGARSRSAHPYPWPGADG</sequence>
<dbReference type="RefSeq" id="WP_146178584.1">
    <property type="nucleotide sequence ID" value="NZ_PVNG01000030.1"/>
</dbReference>
<protein>
    <submittedName>
        <fullName evidence="2">Lantibiotic biosynthesis dehydratase-like protein</fullName>
    </submittedName>
</protein>
<feature type="compositionally biased region" description="Polar residues" evidence="1">
    <location>
        <begin position="895"/>
        <end position="908"/>
    </location>
</feature>
<evidence type="ECO:0000313" key="2">
    <source>
        <dbReference type="EMBL" id="PRX52761.1"/>
    </source>
</evidence>
<evidence type="ECO:0000313" key="3">
    <source>
        <dbReference type="Proteomes" id="UP000238312"/>
    </source>
</evidence>
<name>A0A2T0M5P7_9ACTN</name>
<dbReference type="Proteomes" id="UP000238312">
    <property type="component" value="Unassembled WGS sequence"/>
</dbReference>
<feature type="compositionally biased region" description="Gly residues" evidence="1">
    <location>
        <begin position="358"/>
        <end position="375"/>
    </location>
</feature>
<dbReference type="AlphaFoldDB" id="A0A2T0M5P7"/>
<comment type="caution">
    <text evidence="2">The sequence shown here is derived from an EMBL/GenBank/DDBJ whole genome shotgun (WGS) entry which is preliminary data.</text>
</comment>
<feature type="compositionally biased region" description="Low complexity" evidence="1">
    <location>
        <begin position="919"/>
        <end position="930"/>
    </location>
</feature>
<evidence type="ECO:0000256" key="1">
    <source>
        <dbReference type="SAM" id="MobiDB-lite"/>
    </source>
</evidence>
<proteinExistence type="predicted"/>
<dbReference type="OrthoDB" id="8428173at2"/>
<organism evidence="2 3">
    <name type="scientific">Nonomuraea fuscirosea</name>
    <dbReference type="NCBI Taxonomy" id="1291556"/>
    <lineage>
        <taxon>Bacteria</taxon>
        <taxon>Bacillati</taxon>
        <taxon>Actinomycetota</taxon>
        <taxon>Actinomycetes</taxon>
        <taxon>Streptosporangiales</taxon>
        <taxon>Streptosporangiaceae</taxon>
        <taxon>Nonomuraea</taxon>
    </lineage>
</organism>
<feature type="region of interest" description="Disordered" evidence="1">
    <location>
        <begin position="341"/>
        <end position="382"/>
    </location>
</feature>
<feature type="region of interest" description="Disordered" evidence="1">
    <location>
        <begin position="883"/>
        <end position="943"/>
    </location>
</feature>
<gene>
    <name evidence="2" type="ORF">B0I32_13036</name>
</gene>
<dbReference type="EMBL" id="PVNG01000030">
    <property type="protein sequence ID" value="PRX52761.1"/>
    <property type="molecule type" value="Genomic_DNA"/>
</dbReference>